<keyword evidence="1" id="KW-0560">Oxidoreductase</keyword>
<dbReference type="SUPFAM" id="SSF53720">
    <property type="entry name" value="ALDH-like"/>
    <property type="match status" value="1"/>
</dbReference>
<dbReference type="GO" id="GO:0004029">
    <property type="term" value="F:aldehyde dehydrogenase (NAD+) activity"/>
    <property type="evidence" value="ECO:0007669"/>
    <property type="project" value="TreeGrafter"/>
</dbReference>
<dbReference type="PANTHER" id="PTHR43570">
    <property type="entry name" value="ALDEHYDE DEHYDROGENASE"/>
    <property type="match status" value="1"/>
</dbReference>
<sequence>MASTNKVFDSEEASKMVKDLRATFCSGKTRSYEWRNSQLKALLKLIEEHEKEINQALYSDLSKSEIESFVQEVYIYIYISKYVRFNRHAV</sequence>
<comment type="caution">
    <text evidence="2">The sequence shown here is derived from an EMBL/GenBank/DDBJ whole genome shotgun (WGS) entry which is preliminary data.</text>
</comment>
<reference evidence="3" key="1">
    <citation type="journal article" date="2020" name="Nat. Commun.">
        <title>Genome sequence of the cluster root forming white lupin.</title>
        <authorList>
            <person name="Hufnagel B."/>
            <person name="Marques A."/>
            <person name="Soriano A."/>
            <person name="Marques L."/>
            <person name="Divol F."/>
            <person name="Doumas P."/>
            <person name="Sallet E."/>
            <person name="Mancinotti D."/>
            <person name="Carrere S."/>
            <person name="Marande W."/>
            <person name="Arribat S."/>
            <person name="Keller J."/>
            <person name="Huneau C."/>
            <person name="Blein T."/>
            <person name="Aime D."/>
            <person name="Laguerre M."/>
            <person name="Taylor J."/>
            <person name="Schubert V."/>
            <person name="Nelson M."/>
            <person name="Geu-Flores F."/>
            <person name="Crespi M."/>
            <person name="Gallardo-Guerrero K."/>
            <person name="Delaux P.-M."/>
            <person name="Salse J."/>
            <person name="Berges H."/>
            <person name="Guyot R."/>
            <person name="Gouzy J."/>
            <person name="Peret B."/>
        </authorList>
    </citation>
    <scope>NUCLEOTIDE SEQUENCE [LARGE SCALE GENOMIC DNA]</scope>
    <source>
        <strain evidence="3">cv. Amiga</strain>
    </source>
</reference>
<organism evidence="2 3">
    <name type="scientific">Lupinus albus</name>
    <name type="common">White lupine</name>
    <name type="synonym">Lupinus termis</name>
    <dbReference type="NCBI Taxonomy" id="3870"/>
    <lineage>
        <taxon>Eukaryota</taxon>
        <taxon>Viridiplantae</taxon>
        <taxon>Streptophyta</taxon>
        <taxon>Embryophyta</taxon>
        <taxon>Tracheophyta</taxon>
        <taxon>Spermatophyta</taxon>
        <taxon>Magnoliopsida</taxon>
        <taxon>eudicotyledons</taxon>
        <taxon>Gunneridae</taxon>
        <taxon>Pentapetalae</taxon>
        <taxon>rosids</taxon>
        <taxon>fabids</taxon>
        <taxon>Fabales</taxon>
        <taxon>Fabaceae</taxon>
        <taxon>Papilionoideae</taxon>
        <taxon>50 kb inversion clade</taxon>
        <taxon>genistoids sensu lato</taxon>
        <taxon>core genistoids</taxon>
        <taxon>Genisteae</taxon>
        <taxon>Lupinus</taxon>
    </lineage>
</organism>
<dbReference type="GO" id="GO:0005737">
    <property type="term" value="C:cytoplasm"/>
    <property type="evidence" value="ECO:0007669"/>
    <property type="project" value="TreeGrafter"/>
</dbReference>
<dbReference type="InterPro" id="IPR016162">
    <property type="entry name" value="Ald_DH_N"/>
</dbReference>
<evidence type="ECO:0000256" key="1">
    <source>
        <dbReference type="ARBA" id="ARBA00023002"/>
    </source>
</evidence>
<gene>
    <name evidence="2" type="ORF">Lalb_Chr04g0253481</name>
</gene>
<keyword evidence="3" id="KW-1185">Reference proteome</keyword>
<dbReference type="Gene3D" id="3.40.605.10">
    <property type="entry name" value="Aldehyde Dehydrogenase, Chain A, domain 1"/>
    <property type="match status" value="1"/>
</dbReference>
<dbReference type="GO" id="GO:0006081">
    <property type="term" value="P:aldehyde metabolic process"/>
    <property type="evidence" value="ECO:0007669"/>
    <property type="project" value="InterPro"/>
</dbReference>
<dbReference type="AlphaFoldDB" id="A0A6A4QMW3"/>
<evidence type="ECO:0000313" key="2">
    <source>
        <dbReference type="EMBL" id="KAE9615270.1"/>
    </source>
</evidence>
<proteinExistence type="predicted"/>
<dbReference type="InterPro" id="IPR016161">
    <property type="entry name" value="Ald_DH/histidinol_DH"/>
</dbReference>
<evidence type="ECO:0000313" key="3">
    <source>
        <dbReference type="Proteomes" id="UP000447434"/>
    </source>
</evidence>
<accession>A0A6A4QMW3</accession>
<protein>
    <submittedName>
        <fullName evidence="2">Putative aldehyde dehydrogenase (NAD(+))</fullName>
    </submittedName>
</protein>
<dbReference type="Proteomes" id="UP000447434">
    <property type="component" value="Chromosome 4"/>
</dbReference>
<dbReference type="InterPro" id="IPR012394">
    <property type="entry name" value="Aldehyde_DH_NAD(P)"/>
</dbReference>
<name>A0A6A4QMW3_LUPAL</name>
<dbReference type="EMBL" id="WOCE01000004">
    <property type="protein sequence ID" value="KAE9615270.1"/>
    <property type="molecule type" value="Genomic_DNA"/>
</dbReference>
<dbReference type="OrthoDB" id="440325at2759"/>
<dbReference type="PANTHER" id="PTHR43570:SF16">
    <property type="entry name" value="ALDEHYDE DEHYDROGENASE TYPE III, ISOFORM Q"/>
    <property type="match status" value="1"/>
</dbReference>